<dbReference type="InterPro" id="IPR029044">
    <property type="entry name" value="Nucleotide-diphossugar_trans"/>
</dbReference>
<feature type="transmembrane region" description="Helical" evidence="14">
    <location>
        <begin position="57"/>
        <end position="78"/>
    </location>
</feature>
<dbReference type="Proteomes" id="UP000187406">
    <property type="component" value="Unassembled WGS sequence"/>
</dbReference>
<evidence type="ECO:0000313" key="15">
    <source>
        <dbReference type="EMBL" id="GAV68672.1"/>
    </source>
</evidence>
<evidence type="ECO:0000256" key="11">
    <source>
        <dbReference type="PIRSR" id="PIRSR605150-1"/>
    </source>
</evidence>
<evidence type="ECO:0000256" key="1">
    <source>
        <dbReference type="ARBA" id="ARBA00004653"/>
    </source>
</evidence>
<dbReference type="EMBL" id="BDDD01000652">
    <property type="protein sequence ID" value="GAV68672.1"/>
    <property type="molecule type" value="Genomic_DNA"/>
</dbReference>
<dbReference type="GO" id="GO:0030244">
    <property type="term" value="P:cellulose biosynthetic process"/>
    <property type="evidence" value="ECO:0007669"/>
    <property type="project" value="InterPro"/>
</dbReference>
<feature type="binding site" evidence="13">
    <location>
        <position position="310"/>
    </location>
    <ligand>
        <name>Mn(2+)</name>
        <dbReference type="ChEBI" id="CHEBI:29035"/>
    </ligand>
</feature>
<evidence type="ECO:0000256" key="2">
    <source>
        <dbReference type="ARBA" id="ARBA00022676"/>
    </source>
</evidence>
<evidence type="ECO:0000256" key="4">
    <source>
        <dbReference type="ARBA" id="ARBA00022692"/>
    </source>
</evidence>
<feature type="transmembrane region" description="Helical" evidence="14">
    <location>
        <begin position="714"/>
        <end position="736"/>
    </location>
</feature>
<evidence type="ECO:0000256" key="8">
    <source>
        <dbReference type="ARBA" id="ARBA00023316"/>
    </source>
</evidence>
<comment type="subcellular location">
    <subcellularLocation>
        <location evidence="1">Golgi apparatus membrane</location>
        <topology evidence="1">Multi-pass membrane protein</topology>
    </subcellularLocation>
</comment>
<dbReference type="FunFam" id="3.90.550.10:FF:000135">
    <property type="entry name" value="Cellulose synthase-like protein G3"/>
    <property type="match status" value="1"/>
</dbReference>
<comment type="similarity">
    <text evidence="10">Belongs to the glycosyltransferase 2 family. Plant cellulose synthase-like G subfamily.</text>
</comment>
<feature type="transmembrane region" description="Helical" evidence="14">
    <location>
        <begin position="563"/>
        <end position="586"/>
    </location>
</feature>
<keyword evidence="5 14" id="KW-1133">Transmembrane helix</keyword>
<keyword evidence="3" id="KW-0808">Transferase</keyword>
<comment type="caution">
    <text evidence="15">The sequence shown here is derived from an EMBL/GenBank/DDBJ whole genome shotgun (WGS) entry which is preliminary data.</text>
</comment>
<dbReference type="GO" id="GO:0016760">
    <property type="term" value="F:cellulose synthase (UDP-forming) activity"/>
    <property type="evidence" value="ECO:0007669"/>
    <property type="project" value="InterPro"/>
</dbReference>
<evidence type="ECO:0000256" key="13">
    <source>
        <dbReference type="PIRSR" id="PIRSR605150-3"/>
    </source>
</evidence>
<evidence type="ECO:0000256" key="14">
    <source>
        <dbReference type="SAM" id="Phobius"/>
    </source>
</evidence>
<evidence type="ECO:0000256" key="12">
    <source>
        <dbReference type="PIRSR" id="PIRSR605150-2"/>
    </source>
</evidence>
<evidence type="ECO:0000256" key="3">
    <source>
        <dbReference type="ARBA" id="ARBA00022679"/>
    </source>
</evidence>
<keyword evidence="7 14" id="KW-0472">Membrane</keyword>
<dbReference type="FunCoup" id="A0A1Q3BLG2">
    <property type="interactions" value="66"/>
</dbReference>
<feature type="binding site" evidence="13">
    <location>
        <position position="286"/>
    </location>
    <ligand>
        <name>Mn(2+)</name>
        <dbReference type="ChEBI" id="CHEBI:29035"/>
    </ligand>
</feature>
<keyword evidence="16" id="KW-1185">Reference proteome</keyword>
<dbReference type="Gene3D" id="3.90.550.10">
    <property type="entry name" value="Spore Coat Polysaccharide Biosynthesis Protein SpsA, Chain A"/>
    <property type="match status" value="2"/>
</dbReference>
<comment type="function">
    <text evidence="9">Thought to be a Golgi-localized beta-glycan synthase that polymerize the backbones of noncellulosic polysaccharides (hemicelluloses) of plant cell wall.</text>
</comment>
<feature type="transmembrane region" description="Helical" evidence="14">
    <location>
        <begin position="684"/>
        <end position="702"/>
    </location>
</feature>
<reference evidence="16" key="1">
    <citation type="submission" date="2016-04" db="EMBL/GenBank/DDBJ databases">
        <title>Cephalotus genome sequencing.</title>
        <authorList>
            <person name="Fukushima K."/>
            <person name="Hasebe M."/>
            <person name="Fang X."/>
        </authorList>
    </citation>
    <scope>NUCLEOTIDE SEQUENCE [LARGE SCALE GENOMIC DNA]</scope>
    <source>
        <strain evidence="16">cv. St1</strain>
    </source>
</reference>
<sequence length="737" mass="83468">MEGRRSCTTTDEPTPLHTLEPMRRTVFNRVFAVVYSSAILALLYHHGQTLHHSTTPVSLFVSFSLFVSDLVLGFMWITQLPFRLLPVRRKEFPENLEKVMKREDYPALDIFICTADPYKEPPISVVNTALSVMAYDYPTEKISVYVSDDGGSMLTLFAFMEAAKFATHWLPFCRNNRIVERSPEAFFGSNHSWNYETDKIKMLYDAMEERVKHVVEMGRVDDAYINSKGEQEAFHKWVDGFSRQDHPTVIQVLLDNSEDKDITGDLMPNLIYVSRQKSRTSPHHFKAGALNALLRVSAIMTNAPIVLTLDCDTNSNDAETLLRVLCYLSNPSIRSKYGFVQFPQRFRGINRDDIYGAELTRIFIINSLGWDGLMGPGIYGTGCFFSRRVFFGAPSSLLSPEIVQLNPNNVVQMSIQSEAISALAHKVAGCTYEDDTNWGSKIGFRYGSLVEDYYTGYHLHCEGWKSIFCHPDRPAFHGNAPISLFDVLNQSTRWTIGILEVAFSKYSPIIFGTRAMGLLMGSSYAHYSFWPIWSIPITTYAFLPQLALLNGVNIFPKVTGLWFYLYMFLFLGAYLQDALEFMSVGVTFRKWWSDQRMWMIRGLSCFLFGFIEFVLMSLGISTHGFNVTSKTVDEEQSKRYEQGVFEFGVSSPIFVPLTITAIINLFSFLSGLVKIMGGSDVEELCLQMLIASFAVVNCLPIYKAMILRSDKGKIHAKTIIVASFLASALYMAASLIF</sequence>
<dbReference type="OrthoDB" id="72851at2759"/>
<dbReference type="InterPro" id="IPR005150">
    <property type="entry name" value="Cellulose_synth"/>
</dbReference>
<dbReference type="SUPFAM" id="SSF53448">
    <property type="entry name" value="Nucleotide-diphospho-sugar transferases"/>
    <property type="match status" value="1"/>
</dbReference>
<evidence type="ECO:0000256" key="5">
    <source>
        <dbReference type="ARBA" id="ARBA00022989"/>
    </source>
</evidence>
<evidence type="ECO:0000256" key="10">
    <source>
        <dbReference type="ARBA" id="ARBA00061657"/>
    </source>
</evidence>
<proteinExistence type="inferred from homology"/>
<feature type="transmembrane region" description="Helical" evidence="14">
    <location>
        <begin position="598"/>
        <end position="620"/>
    </location>
</feature>
<name>A0A1Q3BLG2_CEPFO</name>
<dbReference type="GO" id="GO:0071555">
    <property type="term" value="P:cell wall organization"/>
    <property type="evidence" value="ECO:0007669"/>
    <property type="project" value="UniProtKB-KW"/>
</dbReference>
<evidence type="ECO:0000256" key="7">
    <source>
        <dbReference type="ARBA" id="ARBA00023136"/>
    </source>
</evidence>
<evidence type="ECO:0000313" key="16">
    <source>
        <dbReference type="Proteomes" id="UP000187406"/>
    </source>
</evidence>
<feature type="transmembrane region" description="Helical" evidence="14">
    <location>
        <begin position="653"/>
        <end position="672"/>
    </location>
</feature>
<dbReference type="PANTHER" id="PTHR13301">
    <property type="entry name" value="X-BOX TRANSCRIPTION FACTOR-RELATED"/>
    <property type="match status" value="1"/>
</dbReference>
<organism evidence="15 16">
    <name type="scientific">Cephalotus follicularis</name>
    <name type="common">Albany pitcher plant</name>
    <dbReference type="NCBI Taxonomy" id="3775"/>
    <lineage>
        <taxon>Eukaryota</taxon>
        <taxon>Viridiplantae</taxon>
        <taxon>Streptophyta</taxon>
        <taxon>Embryophyta</taxon>
        <taxon>Tracheophyta</taxon>
        <taxon>Spermatophyta</taxon>
        <taxon>Magnoliopsida</taxon>
        <taxon>eudicotyledons</taxon>
        <taxon>Gunneridae</taxon>
        <taxon>Pentapetalae</taxon>
        <taxon>rosids</taxon>
        <taxon>fabids</taxon>
        <taxon>Oxalidales</taxon>
        <taxon>Cephalotaceae</taxon>
        <taxon>Cephalotus</taxon>
    </lineage>
</organism>
<feature type="active site" evidence="11">
    <location>
        <position position="452"/>
    </location>
</feature>
<feature type="active site" evidence="11">
    <location>
        <position position="149"/>
    </location>
</feature>
<keyword evidence="4 14" id="KW-0812">Transmembrane</keyword>
<dbReference type="FunFam" id="3.90.550.10:FF:000138">
    <property type="entry name" value="Cellulose synthase isolog"/>
    <property type="match status" value="1"/>
</dbReference>
<accession>A0A1Q3BLG2</accession>
<keyword evidence="2" id="KW-0328">Glycosyltransferase</keyword>
<keyword evidence="8" id="KW-0961">Cell wall biogenesis/degradation</keyword>
<keyword evidence="6" id="KW-0333">Golgi apparatus</keyword>
<protein>
    <submittedName>
        <fullName evidence="15">Cellulose_synt domain-containing protein</fullName>
    </submittedName>
</protein>
<evidence type="ECO:0000256" key="6">
    <source>
        <dbReference type="ARBA" id="ARBA00023034"/>
    </source>
</evidence>
<evidence type="ECO:0000256" key="9">
    <source>
        <dbReference type="ARBA" id="ARBA00037405"/>
    </source>
</evidence>
<feature type="transmembrane region" description="Helical" evidence="14">
    <location>
        <begin position="524"/>
        <end position="543"/>
    </location>
</feature>
<dbReference type="GO" id="GO:0000139">
    <property type="term" value="C:Golgi membrane"/>
    <property type="evidence" value="ECO:0007669"/>
    <property type="project" value="UniProtKB-SubCell"/>
</dbReference>
<feature type="binding site" evidence="12">
    <location>
        <position position="119"/>
    </location>
    <ligand>
        <name>UDP-alpha-D-glucose</name>
        <dbReference type="ChEBI" id="CHEBI:58885"/>
    </ligand>
</feature>
<dbReference type="Pfam" id="PF03552">
    <property type="entry name" value="Cellulose_synt"/>
    <property type="match status" value="2"/>
</dbReference>
<dbReference type="AlphaFoldDB" id="A0A1Q3BLG2"/>
<feature type="non-terminal residue" evidence="15">
    <location>
        <position position="737"/>
    </location>
</feature>
<feature type="transmembrane region" description="Helical" evidence="14">
    <location>
        <begin position="26"/>
        <end position="45"/>
    </location>
</feature>
<feature type="binding site" evidence="12">
    <location>
        <position position="149"/>
    </location>
    <ligand>
        <name>UDP-alpha-D-glucose</name>
        <dbReference type="ChEBI" id="CHEBI:58885"/>
    </ligand>
</feature>
<dbReference type="InParanoid" id="A0A1Q3BLG2"/>
<gene>
    <name evidence="15" type="ORF">CFOL_v3_12175</name>
</gene>
<feature type="binding site" evidence="12">
    <location>
        <position position="120"/>
    </location>
    <ligand>
        <name>UDP-alpha-D-glucose</name>
        <dbReference type="ChEBI" id="CHEBI:58885"/>
    </ligand>
</feature>
<dbReference type="STRING" id="3775.A0A1Q3BLG2"/>